<evidence type="ECO:0000313" key="3">
    <source>
        <dbReference type="Proteomes" id="UP000604825"/>
    </source>
</evidence>
<accession>A0A811NX29</accession>
<dbReference type="Proteomes" id="UP000604825">
    <property type="component" value="Unassembled WGS sequence"/>
</dbReference>
<dbReference type="EMBL" id="CAJGYO010000005">
    <property type="protein sequence ID" value="CAD6231171.1"/>
    <property type="molecule type" value="Genomic_DNA"/>
</dbReference>
<evidence type="ECO:0000313" key="2">
    <source>
        <dbReference type="EMBL" id="CAD6231171.1"/>
    </source>
</evidence>
<reference evidence="2" key="1">
    <citation type="submission" date="2020-10" db="EMBL/GenBank/DDBJ databases">
        <authorList>
            <person name="Han B."/>
            <person name="Lu T."/>
            <person name="Zhao Q."/>
            <person name="Huang X."/>
            <person name="Zhao Y."/>
        </authorList>
    </citation>
    <scope>NUCLEOTIDE SEQUENCE</scope>
</reference>
<feature type="region of interest" description="Disordered" evidence="1">
    <location>
        <begin position="1"/>
        <end position="25"/>
    </location>
</feature>
<comment type="caution">
    <text evidence="2">The sequence shown here is derived from an EMBL/GenBank/DDBJ whole genome shotgun (WGS) entry which is preliminary data.</text>
</comment>
<gene>
    <name evidence="2" type="ORF">NCGR_LOCUS21284</name>
</gene>
<proteinExistence type="predicted"/>
<keyword evidence="3" id="KW-1185">Reference proteome</keyword>
<organism evidence="2 3">
    <name type="scientific">Miscanthus lutarioriparius</name>
    <dbReference type="NCBI Taxonomy" id="422564"/>
    <lineage>
        <taxon>Eukaryota</taxon>
        <taxon>Viridiplantae</taxon>
        <taxon>Streptophyta</taxon>
        <taxon>Embryophyta</taxon>
        <taxon>Tracheophyta</taxon>
        <taxon>Spermatophyta</taxon>
        <taxon>Magnoliopsida</taxon>
        <taxon>Liliopsida</taxon>
        <taxon>Poales</taxon>
        <taxon>Poaceae</taxon>
        <taxon>PACMAD clade</taxon>
        <taxon>Panicoideae</taxon>
        <taxon>Andropogonodae</taxon>
        <taxon>Andropogoneae</taxon>
        <taxon>Saccharinae</taxon>
        <taxon>Miscanthus</taxon>
    </lineage>
</organism>
<sequence>MSAAAAAAPMARKRPAPDQEPLAADANKRLRYKNLRNIDEFEVFEVLGEGAEGVVSRARATAAAARRSR</sequence>
<name>A0A811NX29_9POAL</name>
<dbReference type="AlphaFoldDB" id="A0A811NX29"/>
<feature type="compositionally biased region" description="Low complexity" evidence="1">
    <location>
        <begin position="1"/>
        <end position="10"/>
    </location>
</feature>
<evidence type="ECO:0000256" key="1">
    <source>
        <dbReference type="SAM" id="MobiDB-lite"/>
    </source>
</evidence>
<protein>
    <submittedName>
        <fullName evidence="2">Uncharacterized protein</fullName>
    </submittedName>
</protein>